<feature type="region of interest" description="Disordered" evidence="1">
    <location>
        <begin position="130"/>
        <end position="156"/>
    </location>
</feature>
<evidence type="ECO:0000256" key="1">
    <source>
        <dbReference type="SAM" id="MobiDB-lite"/>
    </source>
</evidence>
<feature type="region of interest" description="Disordered" evidence="1">
    <location>
        <begin position="1"/>
        <end position="38"/>
    </location>
</feature>
<accession>A0A9Q8QHB1</accession>
<name>A0A9Q8QHB1_9HYPO</name>
<feature type="region of interest" description="Disordered" evidence="1">
    <location>
        <begin position="665"/>
        <end position="738"/>
    </location>
</feature>
<feature type="compositionally biased region" description="Polar residues" evidence="1">
    <location>
        <begin position="667"/>
        <end position="678"/>
    </location>
</feature>
<dbReference type="OrthoDB" id="4159838at2759"/>
<keyword evidence="3" id="KW-1185">Reference proteome</keyword>
<dbReference type="AlphaFoldDB" id="A0A9Q8QHB1"/>
<dbReference type="GeneID" id="72067813"/>
<feature type="region of interest" description="Disordered" evidence="1">
    <location>
        <begin position="61"/>
        <end position="106"/>
    </location>
</feature>
<evidence type="ECO:0000313" key="3">
    <source>
        <dbReference type="Proteomes" id="UP000829364"/>
    </source>
</evidence>
<organism evidence="2 3">
    <name type="scientific">Purpureocillium takamizusanense</name>
    <dbReference type="NCBI Taxonomy" id="2060973"/>
    <lineage>
        <taxon>Eukaryota</taxon>
        <taxon>Fungi</taxon>
        <taxon>Dikarya</taxon>
        <taxon>Ascomycota</taxon>
        <taxon>Pezizomycotina</taxon>
        <taxon>Sordariomycetes</taxon>
        <taxon>Hypocreomycetidae</taxon>
        <taxon>Hypocreales</taxon>
        <taxon>Ophiocordycipitaceae</taxon>
        <taxon>Purpureocillium</taxon>
    </lineage>
</organism>
<dbReference type="EMBL" id="CP086358">
    <property type="protein sequence ID" value="UNI19693.1"/>
    <property type="molecule type" value="Genomic_DNA"/>
</dbReference>
<feature type="compositionally biased region" description="Basic and acidic residues" evidence="1">
    <location>
        <begin position="97"/>
        <end position="106"/>
    </location>
</feature>
<proteinExistence type="predicted"/>
<evidence type="ECO:0000313" key="2">
    <source>
        <dbReference type="EMBL" id="UNI19693.1"/>
    </source>
</evidence>
<feature type="compositionally biased region" description="Basic and acidic residues" evidence="1">
    <location>
        <begin position="146"/>
        <end position="155"/>
    </location>
</feature>
<gene>
    <name evidence="2" type="ORF">JDV02_005864</name>
</gene>
<protein>
    <submittedName>
        <fullName evidence="2">Uncharacterized protein</fullName>
    </submittedName>
</protein>
<reference evidence="2" key="1">
    <citation type="submission" date="2021-11" db="EMBL/GenBank/DDBJ databases">
        <title>Purpureocillium_takamizusanense_genome.</title>
        <authorList>
            <person name="Nguyen N.-H."/>
        </authorList>
    </citation>
    <scope>NUCLEOTIDE SEQUENCE</scope>
    <source>
        <strain evidence="2">PT3</strain>
    </source>
</reference>
<dbReference type="KEGG" id="ptkz:JDV02_005864"/>
<sequence>MSHPGTDATAADSGLGHEVQPTRCAASTRPSAPDLQPWTATRCHRLLRQLQSRLARLRKLAPDEGPASCQESKRSSQADAKSATAKRVKLTYAGRKRHEDTGTEDSKPLVALCTPKRPVRTLGAMKMIKSSPASGQVDIPSPIWRRISDPTDTPRRAQSNQVDISEFISSAPAGTVLSDVTADLRPLAAALGAEKYRIYHAILGWLNTLLLSTVPRGREPAPNSLLAMCLRKIPCCVADIECYERDVAKQQGRQSMWDASNVSFELYGQLETLGSATGGWRPLKLAIRAHGLSLLCQAVAEEVFDPIYVALLIRLCARLGCTEGVHKLATSSKVILPEPRTMLSGLAEDKHLLPLRELVGFDAKRAICRAAMASVSSLAQKDRLPTRWLSTRVFSGLWASNLELISSTTSGAAAMAFSTACLPLMILDNDSAAEGQPMEAEQRLASVVAGMVATLLALSEASHDDPRASRHQRAERRVRYLLDCCFHQVCRRKRGRVGRDSGAFMLVLARYIVFATGPQASSIFAQEARRDLVSLAATPKSVEGSQSRYRQTILLLCSIAQYRGRSRAISSRDCVADISRQLSELNLGDSFDHDLQKDVAFLLAQRTKDLRDLAFAERLKGARNPSGGNAMFSGWRWEEGISEWVLPDSDEDQVEEKPREALRQLRNRSCSNSQSTRASAPMEMSTSRRKRRSDGGARYALCAGKENGGDDMDLPGASLYGDESAPVAKRLRTRPARSGLLRLLPSEDDWDDLL</sequence>
<dbReference type="Proteomes" id="UP000829364">
    <property type="component" value="Chromosome 5"/>
</dbReference>
<dbReference type="RefSeq" id="XP_047843174.1">
    <property type="nucleotide sequence ID" value="XM_047987190.1"/>
</dbReference>